<reference evidence="2 3" key="1">
    <citation type="submission" date="2020-08" db="EMBL/GenBank/DDBJ databases">
        <title>Genomic Encyclopedia of Type Strains, Phase IV (KMG-V): Genome sequencing to study the core and pangenomes of soil and plant-associated prokaryotes.</title>
        <authorList>
            <person name="Whitman W."/>
        </authorList>
    </citation>
    <scope>NUCLEOTIDE SEQUENCE [LARGE SCALE GENOMIC DNA]</scope>
    <source>
        <strain evidence="2 3">D1</strain>
    </source>
</reference>
<dbReference type="InterPro" id="IPR014966">
    <property type="entry name" value="FRG-dom"/>
</dbReference>
<dbReference type="Pfam" id="PF08867">
    <property type="entry name" value="FRG"/>
    <property type="match status" value="1"/>
</dbReference>
<accession>A0A7J9SDY7</accession>
<sequence>MDLEIEINSVSELLDYLKDIEELSNLLRNNYIGTPEESEKNTDVLNKSKDLTEEILFLKYLLNYQNYRMNEYDLQKALKLINNIRNLHGYLKTIKKEIRECKKDQLKRKKDLKKLNKDKKHAQLETYNELKKTLGESIELADKLQAGLEKEKNLMIKEMSDNEKELNSVRSRLEPEIWNYNDTNNALFESYADAKNLKKNMDIKNAETSIKNDFVDDLIRIIVRFRDDIKEEIRNNEKELKLYENTLKLFKPEKDVLFYRGEKNSEWKLYPSLFRKTKNKDIYDYDGKECEFYMSLVELNHPEFKKQNNIFDKVAMMQHYSIPTRLLDWTKNPLVALYFAIEEYVERKDNSDKEELKDGKIYVYSPNNAYYSNELEIKILFEVFFNGNITFIEDILKLRIDGRSVEEHLHDLHDNELWYDNDRKLLELKKLITGIHLIRPIITNDRLRVQQGCFSVYGSIVDGELIQCNNVTDYDLESSNEILATFIIPADKKKEIREELERLGIHDGTMFPELDKYGEYLKKKYSN</sequence>
<gene>
    <name evidence="2" type="ORF">HNP96_001835</name>
</gene>
<evidence type="ECO:0000259" key="1">
    <source>
        <dbReference type="SMART" id="SM00901"/>
    </source>
</evidence>
<protein>
    <submittedName>
        <fullName evidence="2">Sec-independent protein translocase protein TatA</fullName>
    </submittedName>
</protein>
<comment type="caution">
    <text evidence="2">The sequence shown here is derived from an EMBL/GenBank/DDBJ whole genome shotgun (WGS) entry which is preliminary data.</text>
</comment>
<dbReference type="Proteomes" id="UP000590564">
    <property type="component" value="Unassembled WGS sequence"/>
</dbReference>
<proteinExistence type="predicted"/>
<dbReference type="EMBL" id="JACHED010000005">
    <property type="protein sequence ID" value="MBB6497776.1"/>
    <property type="molecule type" value="Genomic_DNA"/>
</dbReference>
<organism evidence="2 3">
    <name type="scientific">Methanococcus maripaludis</name>
    <name type="common">Methanococcus deltae</name>
    <dbReference type="NCBI Taxonomy" id="39152"/>
    <lineage>
        <taxon>Archaea</taxon>
        <taxon>Methanobacteriati</taxon>
        <taxon>Methanobacteriota</taxon>
        <taxon>Methanomada group</taxon>
        <taxon>Methanococci</taxon>
        <taxon>Methanococcales</taxon>
        <taxon>Methanococcaceae</taxon>
        <taxon>Methanococcus</taxon>
    </lineage>
</organism>
<feature type="domain" description="FRG" evidence="1">
    <location>
        <begin position="253"/>
        <end position="362"/>
    </location>
</feature>
<evidence type="ECO:0000313" key="2">
    <source>
        <dbReference type="EMBL" id="MBB6497776.1"/>
    </source>
</evidence>
<evidence type="ECO:0000313" key="3">
    <source>
        <dbReference type="Proteomes" id="UP000590564"/>
    </source>
</evidence>
<dbReference type="SMART" id="SM00901">
    <property type="entry name" value="FRG"/>
    <property type="match status" value="1"/>
</dbReference>
<dbReference type="RefSeq" id="WP_184232063.1">
    <property type="nucleotide sequence ID" value="NZ_JACHED010000005.1"/>
</dbReference>
<dbReference type="AlphaFoldDB" id="A0A7J9SDY7"/>
<name>A0A7J9SDY7_METMI</name>